<evidence type="ECO:0000256" key="4">
    <source>
        <dbReference type="ARBA" id="ARBA00044511"/>
    </source>
</evidence>
<evidence type="ECO:0000313" key="7">
    <source>
        <dbReference type="EMBL" id="KAJ4365340.1"/>
    </source>
</evidence>
<accession>A0A9W9CJ59</accession>
<dbReference type="PANTHER" id="PTHR47447:SF17">
    <property type="entry name" value="OS12G0638900 PROTEIN"/>
    <property type="match status" value="1"/>
</dbReference>
<dbReference type="PROSITE" id="PS51375">
    <property type="entry name" value="PPR"/>
    <property type="match status" value="3"/>
</dbReference>
<feature type="compositionally biased region" description="Basic and acidic residues" evidence="6">
    <location>
        <begin position="506"/>
        <end position="515"/>
    </location>
</feature>
<dbReference type="InterPro" id="IPR011990">
    <property type="entry name" value="TPR-like_helical_dom_sf"/>
</dbReference>
<evidence type="ECO:0000256" key="2">
    <source>
        <dbReference type="ARBA" id="ARBA00022737"/>
    </source>
</evidence>
<comment type="similarity">
    <text evidence="1">Belongs to the CCM1 family.</text>
</comment>
<dbReference type="NCBIfam" id="TIGR00756">
    <property type="entry name" value="PPR"/>
    <property type="match status" value="1"/>
</dbReference>
<proteinExistence type="inferred from homology"/>
<dbReference type="OrthoDB" id="185373at2759"/>
<keyword evidence="8" id="KW-1185">Reference proteome</keyword>
<feature type="repeat" description="PPR" evidence="5">
    <location>
        <begin position="360"/>
        <end position="394"/>
    </location>
</feature>
<gene>
    <name evidence="7" type="ORF">N0V83_008961</name>
</gene>
<evidence type="ECO:0000256" key="1">
    <source>
        <dbReference type="ARBA" id="ARBA00006192"/>
    </source>
</evidence>
<evidence type="ECO:0000256" key="5">
    <source>
        <dbReference type="PROSITE-ProRule" id="PRU00708"/>
    </source>
</evidence>
<name>A0A9W9CJ59_9PLEO</name>
<dbReference type="EMBL" id="JAPEUY010000016">
    <property type="protein sequence ID" value="KAJ4365340.1"/>
    <property type="molecule type" value="Genomic_DNA"/>
</dbReference>
<sequence>MQRSFVPAFRIIHQKALAKRRDICSQDLLYNVVKLADIKDLKRMFDHLVEARTRFGFDTLLHYANAFGAAGETKHALRCLDELRARHDTVAWQAVVDRQRLHWTCATILRKSMTKSKKYHETPNIIASFVRLGIKVDILLYNVVMHNAMEAGDYPIAFKVYNALESNGLKPDKHTYSILLNGCSSQSSPAMFQRFAQHCAEVAKDIKDPWLATDFLYYYYMRYQNDPELDRISFFMWRTYSEFFSESSFEQFLVSRKRKGLRDAVNETRVTQSSALLEPPPMALYIMLQLEIKMALAYSNQRVLLLYQQFKELANSPGFEALARSPTTWNAFLFAFCQKQQFASASQVIKDMTEGPAKPNVYSWNIFMQAFFKTSQVQAAERVFEIMRSRGVDPDHFTYGVLLRGYAKAQLIDRIGDTMQHVKTEEEMDPDLLRALAKVVDRRKLMLALETSRVEKEARAKEQADKEAEEERQRWARYDETFSFLEEQSVGPEESSPVREASTTKSSKEPPDSGI</sequence>
<dbReference type="InterPro" id="IPR002885">
    <property type="entry name" value="PPR_rpt"/>
</dbReference>
<feature type="repeat" description="PPR" evidence="5">
    <location>
        <begin position="325"/>
        <end position="359"/>
    </location>
</feature>
<reference evidence="7" key="1">
    <citation type="submission" date="2022-10" db="EMBL/GenBank/DDBJ databases">
        <title>Tapping the CABI collections for fungal endophytes: first genome assemblies for Collariella, Neodidymelliopsis, Ascochyta clinopodiicola, Didymella pomorum, Didymosphaeria variabile, Neocosmospora piperis and Neocucurbitaria cava.</title>
        <authorList>
            <person name="Hill R."/>
        </authorList>
    </citation>
    <scope>NUCLEOTIDE SEQUENCE</scope>
    <source>
        <strain evidence="7">IMI 356814</strain>
    </source>
</reference>
<evidence type="ECO:0000256" key="3">
    <source>
        <dbReference type="ARBA" id="ARBA00044493"/>
    </source>
</evidence>
<evidence type="ECO:0000256" key="6">
    <source>
        <dbReference type="SAM" id="MobiDB-lite"/>
    </source>
</evidence>
<feature type="repeat" description="PPR" evidence="5">
    <location>
        <begin position="137"/>
        <end position="171"/>
    </location>
</feature>
<dbReference type="Pfam" id="PF01535">
    <property type="entry name" value="PPR"/>
    <property type="match status" value="1"/>
</dbReference>
<comment type="caution">
    <text evidence="7">The sequence shown here is derived from an EMBL/GenBank/DDBJ whole genome shotgun (WGS) entry which is preliminary data.</text>
</comment>
<dbReference type="Pfam" id="PF13041">
    <property type="entry name" value="PPR_2"/>
    <property type="match status" value="2"/>
</dbReference>
<evidence type="ECO:0000313" key="8">
    <source>
        <dbReference type="Proteomes" id="UP001140560"/>
    </source>
</evidence>
<keyword evidence="2" id="KW-0677">Repeat</keyword>
<dbReference type="Proteomes" id="UP001140560">
    <property type="component" value="Unassembled WGS sequence"/>
</dbReference>
<dbReference type="PANTHER" id="PTHR47447">
    <property type="entry name" value="OS03G0856100 PROTEIN"/>
    <property type="match status" value="1"/>
</dbReference>
<evidence type="ECO:0008006" key="9">
    <source>
        <dbReference type="Google" id="ProtNLM"/>
    </source>
</evidence>
<comment type="subunit">
    <text evidence="4">Binds to mitochondrial small subunit 15S rRNA.</text>
</comment>
<dbReference type="Gene3D" id="1.25.40.10">
    <property type="entry name" value="Tetratricopeptide repeat domain"/>
    <property type="match status" value="2"/>
</dbReference>
<dbReference type="AlphaFoldDB" id="A0A9W9CJ59"/>
<comment type="function">
    <text evidence="3">Regulates mitochondrial small subunit maturation by controlling 15S rRNA 5'-end processing. Localizes to the 5' precursor of the 15S rRNA in a position that is subsequently occupied by mS47 in the mature yeast mtSSU. Uses structure and sequence-specific RNA recognition, binding to a single-stranded region of the precursor and specifically recognizing bases -6 to -1. The exchange of Ccm1 for mS47 is coupled to the irreversible removal of precursor rRNA that is accompanied by conformational changes of the mitoribosomal proteins uS5m and mS26. These conformational changes signal completion of 5'-end rRNA processing through protection of the mature 5'-end of the 15S rRNA and stabilization of mS47. The removal of the 5' precursor together with the dissociation of Ccm1 may be catalyzed by the 5'-3' exoribonuclease Pet127. Involved in the specific removal of group I introns in mitochondrial encoded transcripts.</text>
</comment>
<feature type="region of interest" description="Disordered" evidence="6">
    <location>
        <begin position="484"/>
        <end position="515"/>
    </location>
</feature>
<protein>
    <recommendedName>
        <fullName evidence="9">Pentatricopeptide repeat-containing protein</fullName>
    </recommendedName>
</protein>
<organism evidence="7 8">
    <name type="scientific">Neocucurbitaria cava</name>
    <dbReference type="NCBI Taxonomy" id="798079"/>
    <lineage>
        <taxon>Eukaryota</taxon>
        <taxon>Fungi</taxon>
        <taxon>Dikarya</taxon>
        <taxon>Ascomycota</taxon>
        <taxon>Pezizomycotina</taxon>
        <taxon>Dothideomycetes</taxon>
        <taxon>Pleosporomycetidae</taxon>
        <taxon>Pleosporales</taxon>
        <taxon>Pleosporineae</taxon>
        <taxon>Cucurbitariaceae</taxon>
        <taxon>Neocucurbitaria</taxon>
    </lineage>
</organism>